<accession>A0A411PGW7</accession>
<feature type="compositionally biased region" description="Basic residues" evidence="1">
    <location>
        <begin position="1"/>
        <end position="25"/>
    </location>
</feature>
<feature type="region of interest" description="Disordered" evidence="1">
    <location>
        <begin position="1"/>
        <end position="27"/>
    </location>
</feature>
<gene>
    <name evidence="2" type="ORF">EXU30_08900</name>
</gene>
<keyword evidence="3" id="KW-1185">Reference proteome</keyword>
<dbReference type="OrthoDB" id="6270900at2"/>
<dbReference type="RefSeq" id="WP_130599279.1">
    <property type="nucleotide sequence ID" value="NZ_CP036200.1"/>
</dbReference>
<dbReference type="EMBL" id="CP036200">
    <property type="protein sequence ID" value="QBF82795.1"/>
    <property type="molecule type" value="Genomic_DNA"/>
</dbReference>
<name>A0A411PGW7_9GAMM</name>
<evidence type="ECO:0000256" key="1">
    <source>
        <dbReference type="SAM" id="MobiDB-lite"/>
    </source>
</evidence>
<protein>
    <submittedName>
        <fullName evidence="2">Uncharacterized protein</fullName>
    </submittedName>
</protein>
<dbReference type="KEGG" id="smai:EXU30_08900"/>
<dbReference type="Proteomes" id="UP000291106">
    <property type="component" value="Chromosome"/>
</dbReference>
<organism evidence="2 3">
    <name type="scientific">Shewanella maritima</name>
    <dbReference type="NCBI Taxonomy" id="2520507"/>
    <lineage>
        <taxon>Bacteria</taxon>
        <taxon>Pseudomonadati</taxon>
        <taxon>Pseudomonadota</taxon>
        <taxon>Gammaproteobacteria</taxon>
        <taxon>Alteromonadales</taxon>
        <taxon>Shewanellaceae</taxon>
        <taxon>Shewanella</taxon>
    </lineage>
</organism>
<sequence>MGSKSALKKLKKLHKKSQKLQKKSQKLTNKSLKQLNALTANPGAIAAMDPELREQVGQLSEQVIGSMVSELIQPLNPVMSWLNDGAVSMPISRRSVTPTPNLAANSSIAAANTATHSASSANAAGRIAIAQVPLKSPPCKKCPARMGGNCKCAMKKFNL</sequence>
<proteinExistence type="predicted"/>
<reference evidence="2 3" key="1">
    <citation type="submission" date="2019-02" db="EMBL/GenBank/DDBJ databases">
        <title>Shewanella sp. D4-2 isolated from Dokdo Island.</title>
        <authorList>
            <person name="Baek K."/>
        </authorList>
    </citation>
    <scope>NUCLEOTIDE SEQUENCE [LARGE SCALE GENOMIC DNA]</scope>
    <source>
        <strain evidence="2 3">D4-2</strain>
    </source>
</reference>
<evidence type="ECO:0000313" key="3">
    <source>
        <dbReference type="Proteomes" id="UP000291106"/>
    </source>
</evidence>
<dbReference type="AlphaFoldDB" id="A0A411PGW7"/>
<evidence type="ECO:0000313" key="2">
    <source>
        <dbReference type="EMBL" id="QBF82795.1"/>
    </source>
</evidence>